<dbReference type="AlphaFoldDB" id="A0A6N9VG91"/>
<dbReference type="EMBL" id="JAAGME010001046">
    <property type="protein sequence ID" value="NEB70308.1"/>
    <property type="molecule type" value="Genomic_DNA"/>
</dbReference>
<evidence type="ECO:0000313" key="1">
    <source>
        <dbReference type="EMBL" id="NEB70308.1"/>
    </source>
</evidence>
<sequence>MGSVWATPQQVDATGVAVTAQLLAQAQDDIEIFSGRVYDDTDRIRGRDLYWLGKAVARQAAWLTEQYDVATRLDATETSQDGVSNKLTPDGAVLAPMAGKALRRCSWMRSRTVHVGAPFEGGRYVTNQLLESADDGQAWRPMP</sequence>
<accession>A0A6N9VG91</accession>
<reference evidence="1 2" key="1">
    <citation type="submission" date="2020-01" db="EMBL/GenBank/DDBJ databases">
        <title>Insect and environment-associated Actinomycetes.</title>
        <authorList>
            <person name="Currrie C."/>
            <person name="Chevrette M."/>
            <person name="Carlson C."/>
            <person name="Stubbendieck R."/>
            <person name="Wendt-Pienkowski E."/>
        </authorList>
    </citation>
    <scope>NUCLEOTIDE SEQUENCE [LARGE SCALE GENOMIC DNA]</scope>
    <source>
        <strain evidence="1 2">SID14438</strain>
    </source>
</reference>
<gene>
    <name evidence="1" type="ORF">G3I39_25105</name>
</gene>
<comment type="caution">
    <text evidence="1">The sequence shown here is derived from an EMBL/GenBank/DDBJ whole genome shotgun (WGS) entry which is preliminary data.</text>
</comment>
<protein>
    <submittedName>
        <fullName evidence="1">Uncharacterized protein</fullName>
    </submittedName>
</protein>
<dbReference type="RefSeq" id="WP_164358196.1">
    <property type="nucleotide sequence ID" value="NZ_JAAGME010001046.1"/>
</dbReference>
<evidence type="ECO:0000313" key="2">
    <source>
        <dbReference type="Proteomes" id="UP000471648"/>
    </source>
</evidence>
<dbReference type="Proteomes" id="UP000471648">
    <property type="component" value="Unassembled WGS sequence"/>
</dbReference>
<name>A0A6N9VG91_STRMI</name>
<proteinExistence type="predicted"/>
<organism evidence="1 2">
    <name type="scientific">Streptomyces microflavus</name>
    <name type="common">Streptomyces lipmanii</name>
    <dbReference type="NCBI Taxonomy" id="1919"/>
    <lineage>
        <taxon>Bacteria</taxon>
        <taxon>Bacillati</taxon>
        <taxon>Actinomycetota</taxon>
        <taxon>Actinomycetes</taxon>
        <taxon>Kitasatosporales</taxon>
        <taxon>Streptomycetaceae</taxon>
        <taxon>Streptomyces</taxon>
    </lineage>
</organism>